<sequence length="86" mass="9706">MLQRDFAKHIEEIQNHFIGDYACRTLIKRGMNPQSPLLVLQQLPFVDCILACKRHPECLSDDAIFLPLTFDLPAPLGVSGFNLPLT</sequence>
<dbReference type="Proteomes" id="UP000887565">
    <property type="component" value="Unplaced"/>
</dbReference>
<keyword evidence="1" id="KW-1185">Reference proteome</keyword>
<reference evidence="2" key="1">
    <citation type="submission" date="2022-11" db="UniProtKB">
        <authorList>
            <consortium name="WormBaseParasite"/>
        </authorList>
    </citation>
    <scope>IDENTIFICATION</scope>
</reference>
<dbReference type="WBParaSite" id="nRc.2.0.1.t35510-RA">
    <property type="protein sequence ID" value="nRc.2.0.1.t35510-RA"/>
    <property type="gene ID" value="nRc.2.0.1.g35510"/>
</dbReference>
<accession>A0A915KAX6</accession>
<protein>
    <submittedName>
        <fullName evidence="2">Uncharacterized protein</fullName>
    </submittedName>
</protein>
<name>A0A915KAX6_ROMCU</name>
<organism evidence="1 2">
    <name type="scientific">Romanomermis culicivorax</name>
    <name type="common">Nematode worm</name>
    <dbReference type="NCBI Taxonomy" id="13658"/>
    <lineage>
        <taxon>Eukaryota</taxon>
        <taxon>Metazoa</taxon>
        <taxon>Ecdysozoa</taxon>
        <taxon>Nematoda</taxon>
        <taxon>Enoplea</taxon>
        <taxon>Dorylaimia</taxon>
        <taxon>Mermithida</taxon>
        <taxon>Mermithoidea</taxon>
        <taxon>Mermithidae</taxon>
        <taxon>Romanomermis</taxon>
    </lineage>
</organism>
<dbReference type="AlphaFoldDB" id="A0A915KAX6"/>
<evidence type="ECO:0000313" key="2">
    <source>
        <dbReference type="WBParaSite" id="nRc.2.0.1.t35510-RA"/>
    </source>
</evidence>
<evidence type="ECO:0000313" key="1">
    <source>
        <dbReference type="Proteomes" id="UP000887565"/>
    </source>
</evidence>
<proteinExistence type="predicted"/>